<dbReference type="AlphaFoldDB" id="A0A5B7J721"/>
<accession>A0A5B7J721</accession>
<feature type="compositionally biased region" description="Polar residues" evidence="1">
    <location>
        <begin position="50"/>
        <end position="59"/>
    </location>
</feature>
<dbReference type="Proteomes" id="UP000324222">
    <property type="component" value="Unassembled WGS sequence"/>
</dbReference>
<feature type="compositionally biased region" description="Basic and acidic residues" evidence="1">
    <location>
        <begin position="1"/>
        <end position="13"/>
    </location>
</feature>
<evidence type="ECO:0000313" key="3">
    <source>
        <dbReference type="Proteomes" id="UP000324222"/>
    </source>
</evidence>
<feature type="region of interest" description="Disordered" evidence="1">
    <location>
        <begin position="1"/>
        <end position="69"/>
    </location>
</feature>
<protein>
    <submittedName>
        <fullName evidence="2">Uncharacterized protein</fullName>
    </submittedName>
</protein>
<gene>
    <name evidence="2" type="ORF">E2C01_084746</name>
</gene>
<sequence>MERRGEGKDGGKDGEEDMDEEEGKDRKKSENKDRDKDREREVRVGEEVKAQSNKFTSTSRGRKEGIRGPNSAQLIQCLQMDV</sequence>
<evidence type="ECO:0000313" key="2">
    <source>
        <dbReference type="EMBL" id="MPC89786.1"/>
    </source>
</evidence>
<name>A0A5B7J721_PORTR</name>
<organism evidence="2 3">
    <name type="scientific">Portunus trituberculatus</name>
    <name type="common">Swimming crab</name>
    <name type="synonym">Neptunus trituberculatus</name>
    <dbReference type="NCBI Taxonomy" id="210409"/>
    <lineage>
        <taxon>Eukaryota</taxon>
        <taxon>Metazoa</taxon>
        <taxon>Ecdysozoa</taxon>
        <taxon>Arthropoda</taxon>
        <taxon>Crustacea</taxon>
        <taxon>Multicrustacea</taxon>
        <taxon>Malacostraca</taxon>
        <taxon>Eumalacostraca</taxon>
        <taxon>Eucarida</taxon>
        <taxon>Decapoda</taxon>
        <taxon>Pleocyemata</taxon>
        <taxon>Brachyura</taxon>
        <taxon>Eubrachyura</taxon>
        <taxon>Portunoidea</taxon>
        <taxon>Portunidae</taxon>
        <taxon>Portuninae</taxon>
        <taxon>Portunus</taxon>
    </lineage>
</organism>
<reference evidence="2 3" key="1">
    <citation type="submission" date="2019-05" db="EMBL/GenBank/DDBJ databases">
        <title>Another draft genome of Portunus trituberculatus and its Hox gene families provides insights of decapod evolution.</title>
        <authorList>
            <person name="Jeong J.-H."/>
            <person name="Song I."/>
            <person name="Kim S."/>
            <person name="Choi T."/>
            <person name="Kim D."/>
            <person name="Ryu S."/>
            <person name="Kim W."/>
        </authorList>
    </citation>
    <scope>NUCLEOTIDE SEQUENCE [LARGE SCALE GENOMIC DNA]</scope>
    <source>
        <tissue evidence="2">Muscle</tissue>
    </source>
</reference>
<keyword evidence="3" id="KW-1185">Reference proteome</keyword>
<comment type="caution">
    <text evidence="2">The sequence shown here is derived from an EMBL/GenBank/DDBJ whole genome shotgun (WGS) entry which is preliminary data.</text>
</comment>
<feature type="compositionally biased region" description="Basic and acidic residues" evidence="1">
    <location>
        <begin position="23"/>
        <end position="49"/>
    </location>
</feature>
<dbReference type="EMBL" id="VSRR010082170">
    <property type="protein sequence ID" value="MPC89786.1"/>
    <property type="molecule type" value="Genomic_DNA"/>
</dbReference>
<evidence type="ECO:0000256" key="1">
    <source>
        <dbReference type="SAM" id="MobiDB-lite"/>
    </source>
</evidence>
<proteinExistence type="predicted"/>